<accession>A0A7J6VTV6</accession>
<reference evidence="2 3" key="1">
    <citation type="submission" date="2020-06" db="EMBL/GenBank/DDBJ databases">
        <title>Transcriptomic and genomic resources for Thalictrum thalictroides and T. hernandezii: Facilitating candidate gene discovery in an emerging model plant lineage.</title>
        <authorList>
            <person name="Arias T."/>
            <person name="Riano-Pachon D.M."/>
            <person name="Di Stilio V.S."/>
        </authorList>
    </citation>
    <scope>NUCLEOTIDE SEQUENCE [LARGE SCALE GENOMIC DNA]</scope>
    <source>
        <strain evidence="3">cv. WT478/WT964</strain>
        <tissue evidence="2">Leaves</tissue>
    </source>
</reference>
<gene>
    <name evidence="2" type="ORF">FRX31_022395</name>
</gene>
<comment type="caution">
    <text evidence="2">The sequence shown here is derived from an EMBL/GenBank/DDBJ whole genome shotgun (WGS) entry which is preliminary data.</text>
</comment>
<feature type="compositionally biased region" description="Basic and acidic residues" evidence="1">
    <location>
        <begin position="8"/>
        <end position="17"/>
    </location>
</feature>
<dbReference type="Proteomes" id="UP000554482">
    <property type="component" value="Unassembled WGS sequence"/>
</dbReference>
<organism evidence="2 3">
    <name type="scientific">Thalictrum thalictroides</name>
    <name type="common">Rue-anemone</name>
    <name type="synonym">Anemone thalictroides</name>
    <dbReference type="NCBI Taxonomy" id="46969"/>
    <lineage>
        <taxon>Eukaryota</taxon>
        <taxon>Viridiplantae</taxon>
        <taxon>Streptophyta</taxon>
        <taxon>Embryophyta</taxon>
        <taxon>Tracheophyta</taxon>
        <taxon>Spermatophyta</taxon>
        <taxon>Magnoliopsida</taxon>
        <taxon>Ranunculales</taxon>
        <taxon>Ranunculaceae</taxon>
        <taxon>Thalictroideae</taxon>
        <taxon>Thalictrum</taxon>
    </lineage>
</organism>
<dbReference type="AlphaFoldDB" id="A0A7J6VTV6"/>
<feature type="region of interest" description="Disordered" evidence="1">
    <location>
        <begin position="1"/>
        <end position="21"/>
    </location>
</feature>
<dbReference type="EMBL" id="JABWDY010027293">
    <property type="protein sequence ID" value="KAF5188018.1"/>
    <property type="molecule type" value="Genomic_DNA"/>
</dbReference>
<protein>
    <submittedName>
        <fullName evidence="2">Uncharacterized protein</fullName>
    </submittedName>
</protein>
<keyword evidence="3" id="KW-1185">Reference proteome</keyword>
<name>A0A7J6VTV6_THATH</name>
<evidence type="ECO:0000313" key="2">
    <source>
        <dbReference type="EMBL" id="KAF5188018.1"/>
    </source>
</evidence>
<evidence type="ECO:0000313" key="3">
    <source>
        <dbReference type="Proteomes" id="UP000554482"/>
    </source>
</evidence>
<evidence type="ECO:0000256" key="1">
    <source>
        <dbReference type="SAM" id="MobiDB-lite"/>
    </source>
</evidence>
<proteinExistence type="predicted"/>
<sequence>MKNSSIKDQLEKVSNKEEDSDFIVPKRRTRATVRIGVTKSISRSFERTSKQSTHQKENVEVIADDDDSLNSEALHAKSVLNLEKSGKNVKGSDRGYRCSLLPMIEVITDTKTSITSEHLQEMSRTPFF</sequence>